<proteinExistence type="predicted"/>
<dbReference type="Proteomes" id="UP000563094">
    <property type="component" value="Unassembled WGS sequence"/>
</dbReference>
<dbReference type="RefSeq" id="WP_182511744.1">
    <property type="nucleotide sequence ID" value="NZ_JACJIQ010000002.1"/>
</dbReference>
<keyword evidence="4" id="KW-1185">Reference proteome</keyword>
<keyword evidence="1" id="KW-1133">Transmembrane helix</keyword>
<dbReference type="GO" id="GO:0030153">
    <property type="term" value="P:bacteriocin immunity"/>
    <property type="evidence" value="ECO:0007669"/>
    <property type="project" value="InterPro"/>
</dbReference>
<dbReference type="InterPro" id="IPR009589">
    <property type="entry name" value="PH_YyaB-like"/>
</dbReference>
<accession>A0A839GNJ2</accession>
<feature type="domain" description="Uncharacterized protein YyaB-like PH" evidence="2">
    <location>
        <begin position="42"/>
        <end position="115"/>
    </location>
</feature>
<dbReference type="AlphaFoldDB" id="A0A839GNJ2"/>
<comment type="caution">
    <text evidence="3">The sequence shown here is derived from an EMBL/GenBank/DDBJ whole genome shotgun (WGS) entry which is preliminary data.</text>
</comment>
<reference evidence="3 4" key="1">
    <citation type="submission" date="2020-08" db="EMBL/GenBank/DDBJ databases">
        <title>Genomic Encyclopedia of Type Strains, Phase IV (KMG-IV): sequencing the most valuable type-strain genomes for metagenomic binning, comparative biology and taxonomic classification.</title>
        <authorList>
            <person name="Goeker M."/>
        </authorList>
    </citation>
    <scope>NUCLEOTIDE SEQUENCE [LARGE SCALE GENOMIC DNA]</scope>
    <source>
        <strain evidence="3 4">DSM 29854</strain>
    </source>
</reference>
<evidence type="ECO:0000313" key="3">
    <source>
        <dbReference type="EMBL" id="MBA9075998.1"/>
    </source>
</evidence>
<dbReference type="EMBL" id="JACJIQ010000002">
    <property type="protein sequence ID" value="MBA9075998.1"/>
    <property type="molecule type" value="Genomic_DNA"/>
</dbReference>
<protein>
    <recommendedName>
        <fullName evidence="2">Uncharacterized protein YyaB-like PH domain-containing protein</fullName>
    </recommendedName>
</protein>
<keyword evidence="1" id="KW-0472">Membrane</keyword>
<evidence type="ECO:0000313" key="4">
    <source>
        <dbReference type="Proteomes" id="UP000563094"/>
    </source>
</evidence>
<dbReference type="Pfam" id="PF06713">
    <property type="entry name" value="bPH_4"/>
    <property type="match status" value="1"/>
</dbReference>
<sequence length="124" mass="14123">MLLLVVTVGQVLLTREFTAGTAALALFLVLVLALLLWIWFGTYYMIDGTMLVYASGPIKGKIDIHTITHIKPREKLWSGLKPSLGLDGLVIYYNKWDEIYLSPKEKEQFIQQLRQVKEEIVVEG</sequence>
<feature type="transmembrane region" description="Helical" evidence="1">
    <location>
        <begin position="24"/>
        <end position="46"/>
    </location>
</feature>
<evidence type="ECO:0000256" key="1">
    <source>
        <dbReference type="SAM" id="Phobius"/>
    </source>
</evidence>
<gene>
    <name evidence="3" type="ORF">FHS90_000700</name>
</gene>
<name>A0A839GNJ2_9BACT</name>
<organism evidence="3 4">
    <name type="scientific">Rufibacter quisquiliarum</name>
    <dbReference type="NCBI Taxonomy" id="1549639"/>
    <lineage>
        <taxon>Bacteria</taxon>
        <taxon>Pseudomonadati</taxon>
        <taxon>Bacteroidota</taxon>
        <taxon>Cytophagia</taxon>
        <taxon>Cytophagales</taxon>
        <taxon>Hymenobacteraceae</taxon>
        <taxon>Rufibacter</taxon>
    </lineage>
</organism>
<evidence type="ECO:0000259" key="2">
    <source>
        <dbReference type="Pfam" id="PF06713"/>
    </source>
</evidence>
<keyword evidence="1" id="KW-0812">Transmembrane</keyword>